<gene>
    <name evidence="1" type="ORF">G8770_19265</name>
</gene>
<sequence length="55" mass="5919">MTSKASHRTAEIVTLKAAGYSRATIATKTEGSVSTVQYSALLKGTLRPRVQPQKK</sequence>
<name>A0A9E5MP22_9GAMM</name>
<dbReference type="EMBL" id="JAAONZ010000019">
    <property type="protein sequence ID" value="NHO67692.1"/>
    <property type="molecule type" value="Genomic_DNA"/>
</dbReference>
<dbReference type="AlphaFoldDB" id="A0A9E5MP22"/>
<keyword evidence="2" id="KW-1185">Reference proteome</keyword>
<proteinExistence type="predicted"/>
<comment type="caution">
    <text evidence="1">The sequence shown here is derived from an EMBL/GenBank/DDBJ whole genome shotgun (WGS) entry which is preliminary data.</text>
</comment>
<dbReference type="Proteomes" id="UP000787472">
    <property type="component" value="Unassembled WGS sequence"/>
</dbReference>
<dbReference type="RefSeq" id="WP_167190899.1">
    <property type="nucleotide sequence ID" value="NZ_JAAONZ010000019.1"/>
</dbReference>
<organism evidence="1 2">
    <name type="scientific">Pseudomaricurvus hydrocarbonicus</name>
    <dbReference type="NCBI Taxonomy" id="1470433"/>
    <lineage>
        <taxon>Bacteria</taxon>
        <taxon>Pseudomonadati</taxon>
        <taxon>Pseudomonadota</taxon>
        <taxon>Gammaproteobacteria</taxon>
        <taxon>Cellvibrionales</taxon>
        <taxon>Cellvibrionaceae</taxon>
        <taxon>Pseudomaricurvus</taxon>
    </lineage>
</organism>
<protein>
    <submittedName>
        <fullName evidence="1">Uncharacterized protein</fullName>
    </submittedName>
</protein>
<evidence type="ECO:0000313" key="2">
    <source>
        <dbReference type="Proteomes" id="UP000787472"/>
    </source>
</evidence>
<reference evidence="1" key="1">
    <citation type="submission" date="2020-03" db="EMBL/GenBank/DDBJ databases">
        <authorList>
            <person name="Guo F."/>
        </authorList>
    </citation>
    <scope>NUCLEOTIDE SEQUENCE</scope>
    <source>
        <strain evidence="1">JCM 30134</strain>
    </source>
</reference>
<accession>A0A9E5MP22</accession>
<evidence type="ECO:0000313" key="1">
    <source>
        <dbReference type="EMBL" id="NHO67692.1"/>
    </source>
</evidence>